<keyword evidence="1" id="KW-0472">Membrane</keyword>
<evidence type="ECO:0000313" key="3">
    <source>
        <dbReference type="Proteomes" id="UP000253099"/>
    </source>
</evidence>
<comment type="caution">
    <text evidence="2">The sequence shown here is derived from an EMBL/GenBank/DDBJ whole genome shotgun (WGS) entry which is preliminary data.</text>
</comment>
<gene>
    <name evidence="2" type="ORF">ALNOE001_02290</name>
</gene>
<protein>
    <submittedName>
        <fullName evidence="2">Uncharacterized protein</fullName>
    </submittedName>
</protein>
<sequence length="115" mass="13735">MVIDYDIFYLIYFIFNLIYLIYLHLFLFNFIYNKNPFITAVLSFFLLCLGQFYHGQILKGILFMLIAIVLRYVNGIIGFLFILYAIYDAYKNAKQINQNNGNYFHDENLKNGNRV</sequence>
<feature type="transmembrane region" description="Helical" evidence="1">
    <location>
        <begin position="61"/>
        <end position="87"/>
    </location>
</feature>
<keyword evidence="3" id="KW-1185">Reference proteome</keyword>
<accession>A0A366MDQ7</accession>
<name>A0A366MDQ7_9EURY</name>
<evidence type="ECO:0000256" key="1">
    <source>
        <dbReference type="SAM" id="Phobius"/>
    </source>
</evidence>
<dbReference type="EMBL" id="NIZT01000005">
    <property type="protein sequence ID" value="RBQ24315.1"/>
    <property type="molecule type" value="Genomic_DNA"/>
</dbReference>
<proteinExistence type="predicted"/>
<feature type="transmembrane region" description="Helical" evidence="1">
    <location>
        <begin position="37"/>
        <end position="54"/>
    </location>
</feature>
<evidence type="ECO:0000313" key="2">
    <source>
        <dbReference type="EMBL" id="RBQ24315.1"/>
    </source>
</evidence>
<dbReference type="Proteomes" id="UP000253099">
    <property type="component" value="Unassembled WGS sequence"/>
</dbReference>
<dbReference type="AlphaFoldDB" id="A0A366MDQ7"/>
<keyword evidence="1" id="KW-0812">Transmembrane</keyword>
<keyword evidence="1" id="KW-1133">Transmembrane helix</keyword>
<reference evidence="2 3" key="1">
    <citation type="submission" date="2018-06" db="EMBL/GenBank/DDBJ databases">
        <title>Genomic insight into two independent archaeal endosymbiosis events.</title>
        <authorList>
            <person name="Lind A.E."/>
            <person name="Lewis W.H."/>
            <person name="Spang A."/>
            <person name="Guy L."/>
            <person name="Embley M.T."/>
            <person name="Ettema T.J.G."/>
        </authorList>
    </citation>
    <scope>NUCLEOTIDE SEQUENCE [LARGE SCALE GENOMIC DNA]</scope>
    <source>
        <strain evidence="2">NOE</strain>
    </source>
</reference>
<feature type="transmembrane region" description="Helical" evidence="1">
    <location>
        <begin position="7"/>
        <end position="31"/>
    </location>
</feature>
<organism evidence="2 3">
    <name type="scientific">Candidatus Methanobinarius endosymbioticus</name>
    <dbReference type="NCBI Taxonomy" id="2006182"/>
    <lineage>
        <taxon>Archaea</taxon>
        <taxon>Methanobacteriati</taxon>
        <taxon>Methanobacteriota</taxon>
        <taxon>Methanomada group</taxon>
        <taxon>Methanobacteria</taxon>
        <taxon>Methanobacteriales</taxon>
        <taxon>Methanobacteriaceae</taxon>
        <taxon>Candidatus Methanobinarius</taxon>
    </lineage>
</organism>